<feature type="region of interest" description="Disordered" evidence="1">
    <location>
        <begin position="1"/>
        <end position="20"/>
    </location>
</feature>
<evidence type="ECO:0000313" key="3">
    <source>
        <dbReference type="Proteomes" id="UP001519295"/>
    </source>
</evidence>
<organism evidence="2 3">
    <name type="scientific">Pseudonocardia parietis</name>
    <dbReference type="NCBI Taxonomy" id="570936"/>
    <lineage>
        <taxon>Bacteria</taxon>
        <taxon>Bacillati</taxon>
        <taxon>Actinomycetota</taxon>
        <taxon>Actinomycetes</taxon>
        <taxon>Pseudonocardiales</taxon>
        <taxon>Pseudonocardiaceae</taxon>
        <taxon>Pseudonocardia</taxon>
    </lineage>
</organism>
<proteinExistence type="predicted"/>
<evidence type="ECO:0000313" key="2">
    <source>
        <dbReference type="EMBL" id="MBP2371607.1"/>
    </source>
</evidence>
<dbReference type="Proteomes" id="UP001519295">
    <property type="component" value="Unassembled WGS sequence"/>
</dbReference>
<name>A0ABS4W5W4_9PSEU</name>
<reference evidence="2 3" key="1">
    <citation type="submission" date="2021-03" db="EMBL/GenBank/DDBJ databases">
        <title>Sequencing the genomes of 1000 actinobacteria strains.</title>
        <authorList>
            <person name="Klenk H.-P."/>
        </authorList>
    </citation>
    <scope>NUCLEOTIDE SEQUENCE [LARGE SCALE GENOMIC DNA]</scope>
    <source>
        <strain evidence="2 3">DSM 45256</strain>
    </source>
</reference>
<sequence length="155" mass="16820">MSKTMPSGNAAGGIRAGGADAGRPGARVLLERLLSAVRPEFRNDVFIPDPDSVVFFTATCALPSCPAAVRRTRIGLCQRHHAWWREAGRPDLARWLEPAEQRLRAEVPAVPACAVAGCNHAHRRNRLCPRHAGAWERAGCPDWDGWCASQPAPSP</sequence>
<accession>A0ABS4W5W4</accession>
<evidence type="ECO:0000256" key="1">
    <source>
        <dbReference type="SAM" id="MobiDB-lite"/>
    </source>
</evidence>
<gene>
    <name evidence="2" type="ORF">JOF36_007380</name>
</gene>
<keyword evidence="3" id="KW-1185">Reference proteome</keyword>
<dbReference type="RefSeq" id="WP_210036744.1">
    <property type="nucleotide sequence ID" value="NZ_JAGINU010000003.1"/>
</dbReference>
<protein>
    <submittedName>
        <fullName evidence="2">Uncharacterized protein</fullName>
    </submittedName>
</protein>
<comment type="caution">
    <text evidence="2">The sequence shown here is derived from an EMBL/GenBank/DDBJ whole genome shotgun (WGS) entry which is preliminary data.</text>
</comment>
<dbReference type="EMBL" id="JAGINU010000003">
    <property type="protein sequence ID" value="MBP2371607.1"/>
    <property type="molecule type" value="Genomic_DNA"/>
</dbReference>
<feature type="compositionally biased region" description="Gly residues" evidence="1">
    <location>
        <begin position="10"/>
        <end position="20"/>
    </location>
</feature>